<dbReference type="Proteomes" id="UP000587527">
    <property type="component" value="Unassembled WGS sequence"/>
</dbReference>
<feature type="region of interest" description="Disordered" evidence="1">
    <location>
        <begin position="1"/>
        <end position="44"/>
    </location>
</feature>
<protein>
    <submittedName>
        <fullName evidence="2">Uncharacterized protein</fullName>
    </submittedName>
</protein>
<organism evidence="2 3">
    <name type="scientific">Allocatelliglobosispora scoriae</name>
    <dbReference type="NCBI Taxonomy" id="643052"/>
    <lineage>
        <taxon>Bacteria</taxon>
        <taxon>Bacillati</taxon>
        <taxon>Actinomycetota</taxon>
        <taxon>Actinomycetes</taxon>
        <taxon>Micromonosporales</taxon>
        <taxon>Micromonosporaceae</taxon>
        <taxon>Allocatelliglobosispora</taxon>
    </lineage>
</organism>
<evidence type="ECO:0000313" key="3">
    <source>
        <dbReference type="Proteomes" id="UP000587527"/>
    </source>
</evidence>
<gene>
    <name evidence="2" type="ORF">F4553_005380</name>
</gene>
<dbReference type="RefSeq" id="WP_184840433.1">
    <property type="nucleotide sequence ID" value="NZ_JACHMN010000002.1"/>
</dbReference>
<evidence type="ECO:0000313" key="2">
    <source>
        <dbReference type="EMBL" id="MBB5872001.1"/>
    </source>
</evidence>
<dbReference type="EMBL" id="JACHMN010000002">
    <property type="protein sequence ID" value="MBB5872001.1"/>
    <property type="molecule type" value="Genomic_DNA"/>
</dbReference>
<dbReference type="AlphaFoldDB" id="A0A841BZA7"/>
<reference evidence="2 3" key="1">
    <citation type="submission" date="2020-08" db="EMBL/GenBank/DDBJ databases">
        <title>Sequencing the genomes of 1000 actinobacteria strains.</title>
        <authorList>
            <person name="Klenk H.-P."/>
        </authorList>
    </citation>
    <scope>NUCLEOTIDE SEQUENCE [LARGE SCALE GENOMIC DNA]</scope>
    <source>
        <strain evidence="2 3">DSM 45362</strain>
    </source>
</reference>
<accession>A0A841BZA7</accession>
<proteinExistence type="predicted"/>
<keyword evidence="3" id="KW-1185">Reference proteome</keyword>
<evidence type="ECO:0000256" key="1">
    <source>
        <dbReference type="SAM" id="MobiDB-lite"/>
    </source>
</evidence>
<sequence length="69" mass="7288">MTPLLTPADEGAGEGPRQGRPRSPELERWAAAQPPTAGTKSLIREGVRQLGVSASTVKRALRRRRGGGA</sequence>
<comment type="caution">
    <text evidence="2">The sequence shown here is derived from an EMBL/GenBank/DDBJ whole genome shotgun (WGS) entry which is preliminary data.</text>
</comment>
<name>A0A841BZA7_9ACTN</name>